<dbReference type="PROSITE" id="PS50111">
    <property type="entry name" value="CHEMOTAXIS_TRANSDUC_2"/>
    <property type="match status" value="1"/>
</dbReference>
<dbReference type="RefSeq" id="WP_204816472.1">
    <property type="nucleotide sequence ID" value="NZ_JANHOF010000001.1"/>
</dbReference>
<accession>A0ABV6JHH6</accession>
<proteinExistence type="inferred from homology"/>
<dbReference type="SUPFAM" id="SSF58104">
    <property type="entry name" value="Methyl-accepting chemotaxis protein (MCP) signaling domain"/>
    <property type="match status" value="1"/>
</dbReference>
<dbReference type="InterPro" id="IPR003660">
    <property type="entry name" value="HAMP_dom"/>
</dbReference>
<evidence type="ECO:0000256" key="3">
    <source>
        <dbReference type="ARBA" id="ARBA00023136"/>
    </source>
</evidence>
<dbReference type="SMART" id="SM00304">
    <property type="entry name" value="HAMP"/>
    <property type="match status" value="1"/>
</dbReference>
<reference evidence="11 12" key="1">
    <citation type="submission" date="2024-09" db="EMBL/GenBank/DDBJ databases">
        <authorList>
            <person name="Sun Q."/>
            <person name="Mori K."/>
        </authorList>
    </citation>
    <scope>NUCLEOTIDE SEQUENCE [LARGE SCALE GENOMIC DNA]</scope>
    <source>
        <strain evidence="11 12">CCM 4839</strain>
    </source>
</reference>
<dbReference type="EMBL" id="JBHLVF010000041">
    <property type="protein sequence ID" value="MFC0395359.1"/>
    <property type="molecule type" value="Genomic_DNA"/>
</dbReference>
<dbReference type="PANTHER" id="PTHR32089:SF112">
    <property type="entry name" value="LYSOZYME-LIKE PROTEIN-RELATED"/>
    <property type="match status" value="1"/>
</dbReference>
<evidence type="ECO:0000256" key="8">
    <source>
        <dbReference type="SAM" id="Phobius"/>
    </source>
</evidence>
<evidence type="ECO:0000256" key="5">
    <source>
        <dbReference type="ARBA" id="ARBA00029447"/>
    </source>
</evidence>
<dbReference type="PROSITE" id="PS50885">
    <property type="entry name" value="HAMP"/>
    <property type="match status" value="1"/>
</dbReference>
<protein>
    <submittedName>
        <fullName evidence="11">Methyl-accepting chemotaxis protein</fullName>
    </submittedName>
</protein>
<keyword evidence="2" id="KW-1003">Cell membrane</keyword>
<feature type="domain" description="Methyl-accepting transducer" evidence="9">
    <location>
        <begin position="283"/>
        <end position="519"/>
    </location>
</feature>
<feature type="domain" description="HAMP" evidence="10">
    <location>
        <begin position="211"/>
        <end position="264"/>
    </location>
</feature>
<dbReference type="Gene3D" id="6.10.340.10">
    <property type="match status" value="1"/>
</dbReference>
<evidence type="ECO:0000256" key="4">
    <source>
        <dbReference type="ARBA" id="ARBA00023224"/>
    </source>
</evidence>
<evidence type="ECO:0000313" key="11">
    <source>
        <dbReference type="EMBL" id="MFC0395359.1"/>
    </source>
</evidence>
<dbReference type="SMART" id="SM00283">
    <property type="entry name" value="MA"/>
    <property type="match status" value="1"/>
</dbReference>
<dbReference type="Gene3D" id="1.10.287.950">
    <property type="entry name" value="Methyl-accepting chemotaxis protein"/>
    <property type="match status" value="1"/>
</dbReference>
<evidence type="ECO:0000256" key="6">
    <source>
        <dbReference type="PROSITE-ProRule" id="PRU00284"/>
    </source>
</evidence>
<dbReference type="Pfam" id="PF00015">
    <property type="entry name" value="MCPsignal"/>
    <property type="match status" value="1"/>
</dbReference>
<evidence type="ECO:0000259" key="9">
    <source>
        <dbReference type="PROSITE" id="PS50111"/>
    </source>
</evidence>
<dbReference type="InterPro" id="IPR004089">
    <property type="entry name" value="MCPsignal_dom"/>
</dbReference>
<keyword evidence="12" id="KW-1185">Reference proteome</keyword>
<keyword evidence="4 6" id="KW-0807">Transducer</keyword>
<evidence type="ECO:0000313" key="12">
    <source>
        <dbReference type="Proteomes" id="UP001589818"/>
    </source>
</evidence>
<dbReference type="Proteomes" id="UP001589818">
    <property type="component" value="Unassembled WGS sequence"/>
</dbReference>
<dbReference type="Pfam" id="PF00672">
    <property type="entry name" value="HAMP"/>
    <property type="match status" value="1"/>
</dbReference>
<gene>
    <name evidence="11" type="ORF">ACFFJ8_28835</name>
</gene>
<name>A0ABV6JHH6_9BACL</name>
<organism evidence="11 12">
    <name type="scientific">Paenibacillus mendelii</name>
    <dbReference type="NCBI Taxonomy" id="206163"/>
    <lineage>
        <taxon>Bacteria</taxon>
        <taxon>Bacillati</taxon>
        <taxon>Bacillota</taxon>
        <taxon>Bacilli</taxon>
        <taxon>Bacillales</taxon>
        <taxon>Paenibacillaceae</taxon>
        <taxon>Paenibacillus</taxon>
    </lineage>
</organism>
<dbReference type="PANTHER" id="PTHR32089">
    <property type="entry name" value="METHYL-ACCEPTING CHEMOTAXIS PROTEIN MCPB"/>
    <property type="match status" value="1"/>
</dbReference>
<feature type="transmembrane region" description="Helical" evidence="8">
    <location>
        <begin position="192"/>
        <end position="210"/>
    </location>
</feature>
<sequence>MRAKLLILISFPVALYVFSSVYWINRYETDVKLLSKTLFETTNKVSTLVLNGDRDMYQSLTAFQFVESGLLDEEAAKQMKADMIMNAEQAVSRVEETYGYIEKEGLSELTKLAGSDSIRAIVAGFRRAFPIWVDQAQQEMNNGQSSKSEALLAQFEEAREELNVIGEIMDEYANSQTSRIIQETDVMKKTSIIGIIFCLIAVCLIAAIIVRGISRMVRYVVSLATAAAKGDLREQPAVRHSRDELGQIAYSIEAMIAGLRQLVSSISHNSNQVSAASAQMQDTSQQSVEAAAYVAADIQEVNNGMEVQARAAEETSRSMEEMAAGIGRIAVNTTSIFEYSSSTSVNAEQGQNQLNQLDKQMEEIKAVISQLSVIIAKLNERSNEIGMIAENITTFSNQTNILSLNASIEAARAGEHGRGFTVVASEIRKLAAQSLQSAIVINQLVSETQGEVMNASLVMETTLNEVNQGSRLMVDASESFASIRGSIQHITTQIHDNSAIAQQLSASSEEISATMEQSAHMAQTNMASTQSVAAATEEQLALMEDIASASEQLRSIVLELDKSVATFKVN</sequence>
<evidence type="ECO:0000259" key="10">
    <source>
        <dbReference type="PROSITE" id="PS50885"/>
    </source>
</evidence>
<comment type="similarity">
    <text evidence="5">Belongs to the methyl-accepting chemotaxis (MCP) protein family.</text>
</comment>
<evidence type="ECO:0000256" key="7">
    <source>
        <dbReference type="SAM" id="Coils"/>
    </source>
</evidence>
<evidence type="ECO:0000256" key="2">
    <source>
        <dbReference type="ARBA" id="ARBA00022475"/>
    </source>
</evidence>
<keyword evidence="7" id="KW-0175">Coiled coil</keyword>
<feature type="coiled-coil region" evidence="7">
    <location>
        <begin position="347"/>
        <end position="381"/>
    </location>
</feature>
<comment type="caution">
    <text evidence="11">The sequence shown here is derived from an EMBL/GenBank/DDBJ whole genome shotgun (WGS) entry which is preliminary data.</text>
</comment>
<keyword evidence="8" id="KW-0812">Transmembrane</keyword>
<comment type="subcellular location">
    <subcellularLocation>
        <location evidence="1">Cell membrane</location>
    </subcellularLocation>
</comment>
<keyword evidence="8" id="KW-1133">Transmembrane helix</keyword>
<keyword evidence="3 8" id="KW-0472">Membrane</keyword>
<dbReference type="CDD" id="cd06225">
    <property type="entry name" value="HAMP"/>
    <property type="match status" value="1"/>
</dbReference>
<evidence type="ECO:0000256" key="1">
    <source>
        <dbReference type="ARBA" id="ARBA00004236"/>
    </source>
</evidence>